<evidence type="ECO:0000313" key="1">
    <source>
        <dbReference type="EMBL" id="OQP59667.1"/>
    </source>
</evidence>
<dbReference type="Gene3D" id="3.40.50.2300">
    <property type="match status" value="1"/>
</dbReference>
<proteinExistence type="predicted"/>
<gene>
    <name evidence="1" type="ORF">A3860_36470</name>
</gene>
<evidence type="ECO:0008006" key="3">
    <source>
        <dbReference type="Google" id="ProtNLM"/>
    </source>
</evidence>
<dbReference type="EMBL" id="LVYD01000074">
    <property type="protein sequence ID" value="OQP59667.1"/>
    <property type="molecule type" value="Genomic_DNA"/>
</dbReference>
<reference evidence="1 2" key="1">
    <citation type="submission" date="2016-03" db="EMBL/GenBank/DDBJ databases">
        <title>Niastella vici sp. nov., isolated from farmland soil.</title>
        <authorList>
            <person name="Chen L."/>
            <person name="Wang D."/>
            <person name="Yang S."/>
            <person name="Wang G."/>
        </authorList>
    </citation>
    <scope>NUCLEOTIDE SEQUENCE [LARGE SCALE GENOMIC DNA]</scope>
    <source>
        <strain evidence="1 2">DJ57</strain>
    </source>
</reference>
<dbReference type="InterPro" id="IPR011006">
    <property type="entry name" value="CheY-like_superfamily"/>
</dbReference>
<sequence length="132" mass="15574">MNKVVKLFWIDDMETWAHSAQDNVRIIARKYGIDLKIITSRNGDNIFQQLNYDLDAVIMDYHMQPFNGDKYIQEIRAEEHLEQIPILFYSQDTSTNLAGLVSNLKNIVTVYRPNLEDKIVELYFRQSVYDPK</sequence>
<name>A0A1V9FMY6_9BACT</name>
<organism evidence="1 2">
    <name type="scientific">Niastella vici</name>
    <dbReference type="NCBI Taxonomy" id="1703345"/>
    <lineage>
        <taxon>Bacteria</taxon>
        <taxon>Pseudomonadati</taxon>
        <taxon>Bacteroidota</taxon>
        <taxon>Chitinophagia</taxon>
        <taxon>Chitinophagales</taxon>
        <taxon>Chitinophagaceae</taxon>
        <taxon>Niastella</taxon>
    </lineage>
</organism>
<dbReference type="AlphaFoldDB" id="A0A1V9FMY6"/>
<accession>A0A1V9FMY6</accession>
<dbReference type="SUPFAM" id="SSF52172">
    <property type="entry name" value="CheY-like"/>
    <property type="match status" value="1"/>
</dbReference>
<dbReference type="RefSeq" id="WP_081154293.1">
    <property type="nucleotide sequence ID" value="NZ_LVYD01000074.1"/>
</dbReference>
<comment type="caution">
    <text evidence="1">The sequence shown here is derived from an EMBL/GenBank/DDBJ whole genome shotgun (WGS) entry which is preliminary data.</text>
</comment>
<protein>
    <recommendedName>
        <fullName evidence="3">Response regulatory domain-containing protein</fullName>
    </recommendedName>
</protein>
<keyword evidence="2" id="KW-1185">Reference proteome</keyword>
<dbReference type="OrthoDB" id="9786548at2"/>
<dbReference type="Proteomes" id="UP000192796">
    <property type="component" value="Unassembled WGS sequence"/>
</dbReference>
<dbReference type="STRING" id="1703345.A3860_36470"/>
<evidence type="ECO:0000313" key="2">
    <source>
        <dbReference type="Proteomes" id="UP000192796"/>
    </source>
</evidence>